<reference evidence="2" key="1">
    <citation type="submission" date="2021-01" db="EMBL/GenBank/DDBJ databases">
        <title>Genomic Encyclopedia of Type Strains, Phase IV (KMG-IV): sequencing the most valuable type-strain genomes for metagenomic binning, comparative biology and taxonomic classification.</title>
        <authorList>
            <person name="Goeker M."/>
        </authorList>
    </citation>
    <scope>NUCLEOTIDE SEQUENCE</scope>
    <source>
        <strain evidence="2">DSM 23230</strain>
    </source>
</reference>
<dbReference type="Pfam" id="PF07486">
    <property type="entry name" value="Hydrolase_2"/>
    <property type="match status" value="1"/>
</dbReference>
<feature type="domain" description="Cell wall hydrolase SleB" evidence="1">
    <location>
        <begin position="102"/>
        <end position="201"/>
    </location>
</feature>
<keyword evidence="3" id="KW-1185">Reference proteome</keyword>
<evidence type="ECO:0000259" key="1">
    <source>
        <dbReference type="Pfam" id="PF07486"/>
    </source>
</evidence>
<dbReference type="InterPro" id="IPR011105">
    <property type="entry name" value="Cell_wall_hydrolase_SleB"/>
</dbReference>
<name>A0A939BQ71_9FIRM</name>
<dbReference type="EMBL" id="JAFBDQ010000003">
    <property type="protein sequence ID" value="MBM7555984.1"/>
    <property type="molecule type" value="Genomic_DNA"/>
</dbReference>
<dbReference type="EC" id="3.5.1.28" evidence="2"/>
<dbReference type="GO" id="GO:0008745">
    <property type="term" value="F:N-acetylmuramoyl-L-alanine amidase activity"/>
    <property type="evidence" value="ECO:0007669"/>
    <property type="project" value="UniProtKB-EC"/>
</dbReference>
<organism evidence="2 3">
    <name type="scientific">Halanaerobacter jeridensis</name>
    <dbReference type="NCBI Taxonomy" id="706427"/>
    <lineage>
        <taxon>Bacteria</taxon>
        <taxon>Bacillati</taxon>
        <taxon>Bacillota</taxon>
        <taxon>Clostridia</taxon>
        <taxon>Halanaerobiales</taxon>
        <taxon>Halobacteroidaceae</taxon>
        <taxon>Halanaerobacter</taxon>
    </lineage>
</organism>
<protein>
    <submittedName>
        <fullName evidence="2">N-acetylmuramoyl-L-alanine amidase</fullName>
        <ecNumber evidence="2">3.5.1.28</ecNumber>
    </submittedName>
</protein>
<dbReference type="RefSeq" id="WP_204700693.1">
    <property type="nucleotide sequence ID" value="NZ_JAFBDQ010000003.1"/>
</dbReference>
<evidence type="ECO:0000313" key="3">
    <source>
        <dbReference type="Proteomes" id="UP000774000"/>
    </source>
</evidence>
<gene>
    <name evidence="2" type="ORF">JOC47_000818</name>
</gene>
<dbReference type="Gene3D" id="1.10.10.2520">
    <property type="entry name" value="Cell wall hydrolase SleB, domain 1"/>
    <property type="match status" value="1"/>
</dbReference>
<dbReference type="Proteomes" id="UP000774000">
    <property type="component" value="Unassembled WGS sequence"/>
</dbReference>
<keyword evidence="2" id="KW-0378">Hydrolase</keyword>
<proteinExistence type="predicted"/>
<accession>A0A939BQ71</accession>
<sequence length="202" mass="22384">MRYKITNVIALTLIIMLITPSVSLLISADFSRTYAQGIDGEKAAQGLVISGLLVVILEKIIDNSKGEPNRYNNQSAQASKNVEKNDDNVYWLAKAIHAEARGEPFKGKIAVGAVILNRVNSSQFPDTVYGVIYQEGQFSSVKDGQIKLKPDQEAYKAAEKALAGEDPSQNAMYFYNPIIAKTMWWLTTREKTVQIGKHVFAK</sequence>
<dbReference type="Gene3D" id="6.20.240.60">
    <property type="match status" value="1"/>
</dbReference>
<dbReference type="AlphaFoldDB" id="A0A939BQ71"/>
<dbReference type="InterPro" id="IPR042047">
    <property type="entry name" value="SleB_dom1"/>
</dbReference>
<evidence type="ECO:0000313" key="2">
    <source>
        <dbReference type="EMBL" id="MBM7555984.1"/>
    </source>
</evidence>
<comment type="caution">
    <text evidence="2">The sequence shown here is derived from an EMBL/GenBank/DDBJ whole genome shotgun (WGS) entry which is preliminary data.</text>
</comment>